<reference evidence="1" key="1">
    <citation type="submission" date="2020-02" db="EMBL/GenBank/DDBJ databases">
        <authorList>
            <person name="Meier V. D."/>
        </authorList>
    </citation>
    <scope>NUCLEOTIDE SEQUENCE</scope>
    <source>
        <strain evidence="1">AVDCRST_MAG56</strain>
    </source>
</reference>
<accession>A0A6J4K8E3</accession>
<sequence>MEQIAEVMNINYQSVKNLMFRAVRALREQMGRIIIYVLGAAQALF</sequence>
<organism evidence="1">
    <name type="scientific">uncultured Cytophagales bacterium</name>
    <dbReference type="NCBI Taxonomy" id="158755"/>
    <lineage>
        <taxon>Bacteria</taxon>
        <taxon>Pseudomonadati</taxon>
        <taxon>Bacteroidota</taxon>
        <taxon>Sphingobacteriia</taxon>
        <taxon>Sphingobacteriales</taxon>
        <taxon>environmental samples</taxon>
    </lineage>
</organism>
<dbReference type="Gene3D" id="1.10.10.10">
    <property type="entry name" value="Winged helix-like DNA-binding domain superfamily/Winged helix DNA-binding domain"/>
    <property type="match status" value="1"/>
</dbReference>
<protein>
    <recommendedName>
        <fullName evidence="2">RNA polymerase sigma factor 70 region 4 type 2 domain-containing protein</fullName>
    </recommendedName>
</protein>
<dbReference type="EMBL" id="CADCTQ010000429">
    <property type="protein sequence ID" value="CAA9297796.1"/>
    <property type="molecule type" value="Genomic_DNA"/>
</dbReference>
<dbReference type="InterPro" id="IPR013324">
    <property type="entry name" value="RNA_pol_sigma_r3/r4-like"/>
</dbReference>
<dbReference type="InterPro" id="IPR036388">
    <property type="entry name" value="WH-like_DNA-bd_sf"/>
</dbReference>
<evidence type="ECO:0008006" key="2">
    <source>
        <dbReference type="Google" id="ProtNLM"/>
    </source>
</evidence>
<dbReference type="AlphaFoldDB" id="A0A6J4K8E3"/>
<name>A0A6J4K8E3_9SPHI</name>
<evidence type="ECO:0000313" key="1">
    <source>
        <dbReference type="EMBL" id="CAA9297796.1"/>
    </source>
</evidence>
<gene>
    <name evidence="1" type="ORF">AVDCRST_MAG56-5269</name>
</gene>
<dbReference type="SUPFAM" id="SSF88659">
    <property type="entry name" value="Sigma3 and sigma4 domains of RNA polymerase sigma factors"/>
    <property type="match status" value="1"/>
</dbReference>
<proteinExistence type="predicted"/>